<proteinExistence type="predicted"/>
<dbReference type="Proteomes" id="UP000256343">
    <property type="component" value="Unassembled WGS sequence"/>
</dbReference>
<evidence type="ECO:0000313" key="4">
    <source>
        <dbReference type="Proteomes" id="UP000256343"/>
    </source>
</evidence>
<accession>A0A336JVS1</accession>
<dbReference type="GO" id="GO:0005886">
    <property type="term" value="C:plasma membrane"/>
    <property type="evidence" value="ECO:0007669"/>
    <property type="project" value="InterPro"/>
</dbReference>
<dbReference type="EMBL" id="QRDT01000049">
    <property type="protein sequence ID" value="RED21389.1"/>
    <property type="molecule type" value="Genomic_DNA"/>
</dbReference>
<evidence type="ECO:0000313" key="2">
    <source>
        <dbReference type="EMBL" id="RED21389.1"/>
    </source>
</evidence>
<dbReference type="EMBL" id="UFQQ01000049">
    <property type="protein sequence ID" value="SSW93700.1"/>
    <property type="molecule type" value="Genomic_DNA"/>
</dbReference>
<reference evidence="3" key="1">
    <citation type="submission" date="2017-08" db="EMBL/GenBank/DDBJ databases">
        <authorList>
            <person name="de Groot N.N."/>
        </authorList>
    </citation>
    <scope>NUCLEOTIDE SEQUENCE [LARGE SCALE GENOMIC DNA]</scope>
    <source>
        <strain evidence="3">JA575</strain>
    </source>
</reference>
<dbReference type="AlphaFoldDB" id="A0A336JVS1"/>
<evidence type="ECO:0000256" key="1">
    <source>
        <dbReference type="SAM" id="Phobius"/>
    </source>
</evidence>
<dbReference type="Pfam" id="PF09604">
    <property type="entry name" value="Potass_KdpF"/>
    <property type="match status" value="1"/>
</dbReference>
<dbReference type="NCBIfam" id="TIGR02115">
    <property type="entry name" value="potass_kdpF"/>
    <property type="match status" value="1"/>
</dbReference>
<feature type="transmembrane region" description="Helical" evidence="1">
    <location>
        <begin position="6"/>
        <end position="24"/>
    </location>
</feature>
<protein>
    <submittedName>
        <fullName evidence="3">K+-transporting ATPase KdpF subunit</fullName>
    </submittedName>
</protein>
<gene>
    <name evidence="2" type="ORF">BJ125_1492</name>
    <name evidence="3" type="ORF">SAMN05892882_1492</name>
</gene>
<keyword evidence="1" id="KW-0472">Membrane</keyword>
<keyword evidence="1" id="KW-1133">Transmembrane helix</keyword>
<evidence type="ECO:0000313" key="3">
    <source>
        <dbReference type="EMBL" id="SSW93700.1"/>
    </source>
</evidence>
<organism evidence="3">
    <name type="scientific">Rhodopseudomonas pentothenatexigens</name>
    <dbReference type="NCBI Taxonomy" id="999699"/>
    <lineage>
        <taxon>Bacteria</taxon>
        <taxon>Pseudomonadati</taxon>
        <taxon>Pseudomonadota</taxon>
        <taxon>Alphaproteobacteria</taxon>
        <taxon>Hyphomicrobiales</taxon>
        <taxon>Nitrobacteraceae</taxon>
        <taxon>Rhodopseudomonas</taxon>
    </lineage>
</organism>
<dbReference type="Proteomes" id="UP000252631">
    <property type="component" value="Unassembled WGS sequence"/>
</dbReference>
<keyword evidence="4" id="KW-1185">Reference proteome</keyword>
<reference evidence="2 4" key="2">
    <citation type="submission" date="2018-07" db="EMBL/GenBank/DDBJ databases">
        <title>Genomic Encyclopedia of Archaeal and Bacterial Type Strains, Phase II (KMG-II): from individual species to whole genera.</title>
        <authorList>
            <person name="Goeker M."/>
        </authorList>
    </citation>
    <scope>NUCLEOTIDE SEQUENCE [LARGE SCALE GENOMIC DNA]</scope>
    <source>
        <strain evidence="2 4">JA575</strain>
    </source>
</reference>
<dbReference type="RefSeq" id="WP_114361059.1">
    <property type="nucleotide sequence ID" value="NZ_QRDT01000049.1"/>
</dbReference>
<keyword evidence="1" id="KW-0812">Transmembrane</keyword>
<name>A0A336JVS1_9BRAD</name>
<sequence>MSFDLSFAAAVSAAVLVYLVVALLRPEKF</sequence>
<dbReference type="GO" id="GO:0008556">
    <property type="term" value="F:P-type potassium transmembrane transporter activity"/>
    <property type="evidence" value="ECO:0007669"/>
    <property type="project" value="InterPro"/>
</dbReference>
<dbReference type="InterPro" id="IPR011726">
    <property type="entry name" value="KdpF"/>
</dbReference>